<sequence>MTHFLEPEEVDHPLTTKEGWTAFTAETTTAPAVLAPAALQRLTEAERTAYDQALEDYHAQLVIVSTPTIRHVTATGRKRILLNRHQHSARRGLIVSGPAGTGKTTAITQLGKSYEQLGRRRGEIPPDSLPVVYVAVPPAATPKMPAIEFARFIGLPLPSRFSQVEVTNKVCDLLCTLGCRLVLIDELHNLDIGTRVGAEASDQIKYLSERIPATFVLAGVDVEGTGLFAGRRGGQIASRYTLIPTSPFRHKTEEQRGSWCSLVATSEESLRLRAHRPGSLLDLSSYLHDRTGGMIGSLSHLVREATLDALLDGSEKITKASLERVDLDESAEQQNIPRAPAPQTRHETRRVTDRPRPLPLTPPPVHHETIGSYLNRLADANHVTIGYLSHLLGPSRQHRHVDNRVGYWTPDALRRLATLTGRNPSSLVHAMPPLGSISDPLRHHRSATEEVIDPQRRPACRLCMARRHVHGLVVRSTPHHEGVCHRHSRWLLGAEQHDLTLLPEVLRADLQHHRIVRRGAHPFTELAFIDARDCLTRWFTGEQSGEPLRQRWNRRLEVLGEDPFGDPHRPSEPRIEVATYPEVIVLTGLLTSPHWRDHPQLPAEARRFGVAQTQLGPGLVRKLPPSLRILEQGVSPP</sequence>
<gene>
    <name evidence="3" type="ORF">AB5J50_49725</name>
</gene>
<organism evidence="3">
    <name type="scientific">Streptomyces sp. R35</name>
    <dbReference type="NCBI Taxonomy" id="3238630"/>
    <lineage>
        <taxon>Bacteria</taxon>
        <taxon>Bacillati</taxon>
        <taxon>Actinomycetota</taxon>
        <taxon>Actinomycetes</taxon>
        <taxon>Kitasatosporales</taxon>
        <taxon>Streptomycetaceae</taxon>
        <taxon>Streptomyces</taxon>
    </lineage>
</organism>
<feature type="compositionally biased region" description="Basic and acidic residues" evidence="1">
    <location>
        <begin position="344"/>
        <end position="356"/>
    </location>
</feature>
<dbReference type="Pfam" id="PF06527">
    <property type="entry name" value="TniQ"/>
    <property type="match status" value="1"/>
</dbReference>
<dbReference type="InterPro" id="IPR008868">
    <property type="entry name" value="TniB"/>
</dbReference>
<reference evidence="3" key="1">
    <citation type="submission" date="2024-07" db="EMBL/GenBank/DDBJ databases">
        <authorList>
            <person name="Yu S.T."/>
        </authorList>
    </citation>
    <scope>NUCLEOTIDE SEQUENCE</scope>
    <source>
        <strain evidence="3">R35</strain>
    </source>
</reference>
<dbReference type="EMBL" id="CP163440">
    <property type="protein sequence ID" value="XDQ68270.1"/>
    <property type="molecule type" value="Genomic_DNA"/>
</dbReference>
<dbReference type="Pfam" id="PF05621">
    <property type="entry name" value="TniB"/>
    <property type="match status" value="1"/>
</dbReference>
<protein>
    <submittedName>
        <fullName evidence="3">TniB family NTP-binding protein</fullName>
    </submittedName>
</protein>
<dbReference type="RefSeq" id="WP_369265093.1">
    <property type="nucleotide sequence ID" value="NZ_CP163440.1"/>
</dbReference>
<dbReference type="Gene3D" id="3.40.50.300">
    <property type="entry name" value="P-loop containing nucleotide triphosphate hydrolases"/>
    <property type="match status" value="1"/>
</dbReference>
<proteinExistence type="predicted"/>
<name>A0AB39SR94_9ACTN</name>
<feature type="region of interest" description="Disordered" evidence="1">
    <location>
        <begin position="328"/>
        <end position="366"/>
    </location>
</feature>
<accession>A0AB39SR94</accession>
<feature type="domain" description="AAA+ ATPase" evidence="2">
    <location>
        <begin position="89"/>
        <end position="242"/>
    </location>
</feature>
<dbReference type="InterPro" id="IPR009492">
    <property type="entry name" value="TniQ"/>
</dbReference>
<dbReference type="SMART" id="SM00382">
    <property type="entry name" value="AAA"/>
    <property type="match status" value="1"/>
</dbReference>
<evidence type="ECO:0000259" key="2">
    <source>
        <dbReference type="SMART" id="SM00382"/>
    </source>
</evidence>
<dbReference type="SUPFAM" id="SSF52540">
    <property type="entry name" value="P-loop containing nucleoside triphosphate hydrolases"/>
    <property type="match status" value="1"/>
</dbReference>
<dbReference type="InterPro" id="IPR027417">
    <property type="entry name" value="P-loop_NTPase"/>
</dbReference>
<dbReference type="AlphaFoldDB" id="A0AB39SR94"/>
<evidence type="ECO:0000313" key="3">
    <source>
        <dbReference type="EMBL" id="XDQ68270.1"/>
    </source>
</evidence>
<dbReference type="InterPro" id="IPR003593">
    <property type="entry name" value="AAA+_ATPase"/>
</dbReference>
<evidence type="ECO:0000256" key="1">
    <source>
        <dbReference type="SAM" id="MobiDB-lite"/>
    </source>
</evidence>